<proteinExistence type="predicted"/>
<protein>
    <submittedName>
        <fullName evidence="2">Ergosterol biosynthetic protein 28-like protein</fullName>
    </submittedName>
</protein>
<name>A0AAE1L734_9NEOP</name>
<evidence type="ECO:0000256" key="1">
    <source>
        <dbReference type="SAM" id="MobiDB-lite"/>
    </source>
</evidence>
<dbReference type="AlphaFoldDB" id="A0AAE1L734"/>
<reference evidence="2" key="2">
    <citation type="journal article" date="2023" name="BMC Genomics">
        <title>Pest status, molecular evolution, and epigenetic factors derived from the genome assembly of Frankliniella fusca, a thysanopteran phytovirus vector.</title>
        <authorList>
            <person name="Catto M.A."/>
            <person name="Labadie P.E."/>
            <person name="Jacobson A.L."/>
            <person name="Kennedy G.G."/>
            <person name="Srinivasan R."/>
            <person name="Hunt B.G."/>
        </authorList>
    </citation>
    <scope>NUCLEOTIDE SEQUENCE</scope>
    <source>
        <strain evidence="2">PL_HMW_Pooled</strain>
    </source>
</reference>
<accession>A0AAE1L734</accession>
<reference evidence="2" key="1">
    <citation type="submission" date="2021-07" db="EMBL/GenBank/DDBJ databases">
        <authorList>
            <person name="Catto M.A."/>
            <person name="Jacobson A."/>
            <person name="Kennedy G."/>
            <person name="Labadie P."/>
            <person name="Hunt B.G."/>
            <person name="Srinivasan R."/>
        </authorList>
    </citation>
    <scope>NUCLEOTIDE SEQUENCE</scope>
    <source>
        <strain evidence="2">PL_HMW_Pooled</strain>
        <tissue evidence="2">Head</tissue>
    </source>
</reference>
<dbReference type="EMBL" id="JAHWGI010000083">
    <property type="protein sequence ID" value="KAK3908883.1"/>
    <property type="molecule type" value="Genomic_DNA"/>
</dbReference>
<comment type="caution">
    <text evidence="2">The sequence shown here is derived from an EMBL/GenBank/DDBJ whole genome shotgun (WGS) entry which is preliminary data.</text>
</comment>
<keyword evidence="3" id="KW-1185">Reference proteome</keyword>
<feature type="region of interest" description="Disordered" evidence="1">
    <location>
        <begin position="1"/>
        <end position="49"/>
    </location>
</feature>
<gene>
    <name evidence="2" type="ORF">KUF71_019139</name>
</gene>
<evidence type="ECO:0000313" key="2">
    <source>
        <dbReference type="EMBL" id="KAK3908883.1"/>
    </source>
</evidence>
<evidence type="ECO:0000313" key="3">
    <source>
        <dbReference type="Proteomes" id="UP001219518"/>
    </source>
</evidence>
<dbReference type="Proteomes" id="UP001219518">
    <property type="component" value="Unassembled WGS sequence"/>
</dbReference>
<sequence length="76" mass="7953">MWPAPRTRWACSARRTSAAASTTTAPTASRREPPGMACATRAPSPGNMIAPRLLNKLSALRSTGRTATATRPSTTA</sequence>
<organism evidence="2 3">
    <name type="scientific">Frankliniella fusca</name>
    <dbReference type="NCBI Taxonomy" id="407009"/>
    <lineage>
        <taxon>Eukaryota</taxon>
        <taxon>Metazoa</taxon>
        <taxon>Ecdysozoa</taxon>
        <taxon>Arthropoda</taxon>
        <taxon>Hexapoda</taxon>
        <taxon>Insecta</taxon>
        <taxon>Pterygota</taxon>
        <taxon>Neoptera</taxon>
        <taxon>Paraneoptera</taxon>
        <taxon>Thysanoptera</taxon>
        <taxon>Terebrantia</taxon>
        <taxon>Thripoidea</taxon>
        <taxon>Thripidae</taxon>
        <taxon>Frankliniella</taxon>
    </lineage>
</organism>
<feature type="compositionally biased region" description="Low complexity" evidence="1">
    <location>
        <begin position="1"/>
        <end position="28"/>
    </location>
</feature>